<name>A0A067E3D3_CITSI</name>
<dbReference type="InterPro" id="IPR050186">
    <property type="entry name" value="TPT_transporter"/>
</dbReference>
<evidence type="ECO:0000259" key="6">
    <source>
        <dbReference type="Pfam" id="PF03151"/>
    </source>
</evidence>
<feature type="non-terminal residue" evidence="7">
    <location>
        <position position="1"/>
    </location>
</feature>
<keyword evidence="2 5" id="KW-0812">Transmembrane</keyword>
<dbReference type="GO" id="GO:0055085">
    <property type="term" value="P:transmembrane transport"/>
    <property type="evidence" value="ECO:0000318"/>
    <property type="project" value="GO_Central"/>
</dbReference>
<evidence type="ECO:0000256" key="5">
    <source>
        <dbReference type="SAM" id="Phobius"/>
    </source>
</evidence>
<comment type="subcellular location">
    <subcellularLocation>
        <location evidence="1">Membrane</location>
        <topology evidence="1">Multi-pass membrane protein</topology>
    </subcellularLocation>
</comment>
<evidence type="ECO:0000256" key="1">
    <source>
        <dbReference type="ARBA" id="ARBA00004141"/>
    </source>
</evidence>
<feature type="transmembrane region" description="Helical" evidence="5">
    <location>
        <begin position="63"/>
        <end position="91"/>
    </location>
</feature>
<dbReference type="InterPro" id="IPR004853">
    <property type="entry name" value="Sugar_P_trans_dom"/>
</dbReference>
<evidence type="ECO:0000256" key="4">
    <source>
        <dbReference type="ARBA" id="ARBA00023136"/>
    </source>
</evidence>
<dbReference type="Pfam" id="PF03151">
    <property type="entry name" value="TPT"/>
    <property type="match status" value="1"/>
</dbReference>
<reference evidence="7 8" key="1">
    <citation type="submission" date="2014-04" db="EMBL/GenBank/DDBJ databases">
        <authorList>
            <consortium name="International Citrus Genome Consortium"/>
            <person name="Gmitter F."/>
            <person name="Chen C."/>
            <person name="Farmerie W."/>
            <person name="Harkins T."/>
            <person name="Desany B."/>
            <person name="Mohiuddin M."/>
            <person name="Kodira C."/>
            <person name="Borodovsky M."/>
            <person name="Lomsadze A."/>
            <person name="Burns P."/>
            <person name="Jenkins J."/>
            <person name="Prochnik S."/>
            <person name="Shu S."/>
            <person name="Chapman J."/>
            <person name="Pitluck S."/>
            <person name="Schmutz J."/>
            <person name="Rokhsar D."/>
        </authorList>
    </citation>
    <scope>NUCLEOTIDE SEQUENCE</scope>
</reference>
<feature type="transmembrane region" description="Helical" evidence="5">
    <location>
        <begin position="25"/>
        <end position="43"/>
    </location>
</feature>
<dbReference type="STRING" id="2711.A0A067E3D3"/>
<evidence type="ECO:0000256" key="2">
    <source>
        <dbReference type="ARBA" id="ARBA00022692"/>
    </source>
</evidence>
<proteinExistence type="predicted"/>
<dbReference type="PANTHER" id="PTHR11132">
    <property type="entry name" value="SOLUTE CARRIER FAMILY 35"/>
    <property type="match status" value="1"/>
</dbReference>
<keyword evidence="3 5" id="KW-1133">Transmembrane helix</keyword>
<dbReference type="AlphaFoldDB" id="A0A067E3D3"/>
<evidence type="ECO:0000313" key="8">
    <source>
        <dbReference type="Proteomes" id="UP000027120"/>
    </source>
</evidence>
<accession>A0A067E3D3</accession>
<feature type="domain" description="Sugar phosphate transporter" evidence="6">
    <location>
        <begin position="17"/>
        <end position="130"/>
    </location>
</feature>
<evidence type="ECO:0000256" key="3">
    <source>
        <dbReference type="ARBA" id="ARBA00022989"/>
    </source>
</evidence>
<keyword evidence="8" id="KW-1185">Reference proteome</keyword>
<dbReference type="SMR" id="A0A067E3D3"/>
<evidence type="ECO:0000313" key="7">
    <source>
        <dbReference type="EMBL" id="KDO49694.1"/>
    </source>
</evidence>
<dbReference type="Proteomes" id="UP000027120">
    <property type="component" value="Unassembled WGS sequence"/>
</dbReference>
<dbReference type="GO" id="GO:0016020">
    <property type="term" value="C:membrane"/>
    <property type="evidence" value="ECO:0007669"/>
    <property type="project" value="UniProtKB-SubCell"/>
</dbReference>
<dbReference type="EMBL" id="KK785104">
    <property type="protein sequence ID" value="KDO49694.1"/>
    <property type="molecule type" value="Genomic_DNA"/>
</dbReference>
<gene>
    <name evidence="7" type="ORF">CISIN_1g041827mg</name>
</gene>
<protein>
    <recommendedName>
        <fullName evidence="6">Sugar phosphate transporter domain-containing protein</fullName>
    </recommendedName>
</protein>
<dbReference type="GO" id="GO:0015297">
    <property type="term" value="F:antiporter activity"/>
    <property type="evidence" value="ECO:0000318"/>
    <property type="project" value="GO_Central"/>
</dbReference>
<sequence length="138" mass="15435">PDIPAWALRTVLQGILLSKVNSMNLLMYMAPVAAIFLIPAVLIMEKDVVGITIALAKQDVEFLWYLIFNSSLAYFVKLTNFLHTMCVWLSSSWKCKGAIAVVVSILIFRNLVYITGMSGYTLTIIGVILYKEAKKQSK</sequence>
<dbReference type="GO" id="GO:0005794">
    <property type="term" value="C:Golgi apparatus"/>
    <property type="evidence" value="ECO:0000318"/>
    <property type="project" value="GO_Central"/>
</dbReference>
<feature type="transmembrane region" description="Helical" evidence="5">
    <location>
        <begin position="97"/>
        <end position="130"/>
    </location>
</feature>
<keyword evidence="4 5" id="KW-0472">Membrane</keyword>
<organism evidence="7 8">
    <name type="scientific">Citrus sinensis</name>
    <name type="common">Sweet orange</name>
    <name type="synonym">Citrus aurantium var. sinensis</name>
    <dbReference type="NCBI Taxonomy" id="2711"/>
    <lineage>
        <taxon>Eukaryota</taxon>
        <taxon>Viridiplantae</taxon>
        <taxon>Streptophyta</taxon>
        <taxon>Embryophyta</taxon>
        <taxon>Tracheophyta</taxon>
        <taxon>Spermatophyta</taxon>
        <taxon>Magnoliopsida</taxon>
        <taxon>eudicotyledons</taxon>
        <taxon>Gunneridae</taxon>
        <taxon>Pentapetalae</taxon>
        <taxon>rosids</taxon>
        <taxon>malvids</taxon>
        <taxon>Sapindales</taxon>
        <taxon>Rutaceae</taxon>
        <taxon>Aurantioideae</taxon>
        <taxon>Citrus</taxon>
    </lineage>
</organism>